<reference evidence="2 3" key="1">
    <citation type="journal article" date="2021" name="BMC Genomics">
        <title>Datura genome reveals duplications of psychoactive alkaloid biosynthetic genes and high mutation rate following tissue culture.</title>
        <authorList>
            <person name="Rajewski A."/>
            <person name="Carter-House D."/>
            <person name="Stajich J."/>
            <person name="Litt A."/>
        </authorList>
    </citation>
    <scope>NUCLEOTIDE SEQUENCE [LARGE SCALE GENOMIC DNA]</scope>
    <source>
        <strain evidence="2">AR-01</strain>
    </source>
</reference>
<keyword evidence="3" id="KW-1185">Reference proteome</keyword>
<proteinExistence type="predicted"/>
<dbReference type="Proteomes" id="UP000823775">
    <property type="component" value="Unassembled WGS sequence"/>
</dbReference>
<dbReference type="EMBL" id="JACEIK010016736">
    <property type="protein sequence ID" value="MCE5165704.1"/>
    <property type="molecule type" value="Genomic_DNA"/>
</dbReference>
<feature type="region of interest" description="Disordered" evidence="1">
    <location>
        <begin position="37"/>
        <end position="57"/>
    </location>
</feature>
<organism evidence="2 3">
    <name type="scientific">Datura stramonium</name>
    <name type="common">Jimsonweed</name>
    <name type="synonym">Common thornapple</name>
    <dbReference type="NCBI Taxonomy" id="4076"/>
    <lineage>
        <taxon>Eukaryota</taxon>
        <taxon>Viridiplantae</taxon>
        <taxon>Streptophyta</taxon>
        <taxon>Embryophyta</taxon>
        <taxon>Tracheophyta</taxon>
        <taxon>Spermatophyta</taxon>
        <taxon>Magnoliopsida</taxon>
        <taxon>eudicotyledons</taxon>
        <taxon>Gunneridae</taxon>
        <taxon>Pentapetalae</taxon>
        <taxon>asterids</taxon>
        <taxon>lamiids</taxon>
        <taxon>Solanales</taxon>
        <taxon>Solanaceae</taxon>
        <taxon>Solanoideae</taxon>
        <taxon>Datureae</taxon>
        <taxon>Datura</taxon>
    </lineage>
</organism>
<comment type="caution">
    <text evidence="2">The sequence shown here is derived from an EMBL/GenBank/DDBJ whole genome shotgun (WGS) entry which is preliminary data.</text>
</comment>
<evidence type="ECO:0000313" key="3">
    <source>
        <dbReference type="Proteomes" id="UP000823775"/>
    </source>
</evidence>
<name>A0ABS8Y2W8_DATST</name>
<gene>
    <name evidence="2" type="ORF">HAX54_011776</name>
</gene>
<evidence type="ECO:0000313" key="2">
    <source>
        <dbReference type="EMBL" id="MCE5165704.1"/>
    </source>
</evidence>
<accession>A0ABS8Y2W8</accession>
<protein>
    <submittedName>
        <fullName evidence="2">Uncharacterized protein</fullName>
    </submittedName>
</protein>
<evidence type="ECO:0000256" key="1">
    <source>
        <dbReference type="SAM" id="MobiDB-lite"/>
    </source>
</evidence>
<sequence length="127" mass="14691">MHVPIEVAILEACIMDHRDIMEELDRRREMIPPMDFDLNIPPVGHDPPDVTSSPPDDWCTRYSLTEIVIAYKFEDSEPPHVEVPPIYSYHEARTLSDNWVMTSPNEPLVLPYNPLMPSTEDIASWNF</sequence>